<dbReference type="PANTHER" id="PTHR30373">
    <property type="entry name" value="UPF0603 PROTEIN YGCG"/>
    <property type="match status" value="1"/>
</dbReference>
<evidence type="ECO:0000259" key="1">
    <source>
        <dbReference type="Pfam" id="PF04536"/>
    </source>
</evidence>
<accession>A0A5P3MNU8</accession>
<dbReference type="Pfam" id="PF04536">
    <property type="entry name" value="TPM_phosphatase"/>
    <property type="match status" value="1"/>
</dbReference>
<proteinExistence type="predicted"/>
<dbReference type="Gene3D" id="3.10.310.50">
    <property type="match status" value="1"/>
</dbReference>
<dbReference type="AlphaFoldDB" id="A0A5P3MNU8"/>
<reference evidence="2 3" key="1">
    <citation type="submission" date="2018-08" db="EMBL/GenBank/DDBJ databases">
        <title>Neisseria animalis ATCC 49930 complete genome.</title>
        <authorList>
            <person name="Veseli I.A."/>
            <person name="Mascarenhas dos Santos A.C."/>
            <person name="Buttler R."/>
            <person name="Pombert J.-F."/>
        </authorList>
    </citation>
    <scope>NUCLEOTIDE SEQUENCE [LARGE SCALE GENOMIC DNA]</scope>
    <source>
        <strain evidence="2 3">ATCC 49930</strain>
    </source>
</reference>
<keyword evidence="3" id="KW-1185">Reference proteome</keyword>
<dbReference type="RefSeq" id="WP_123796060.1">
    <property type="nucleotide sequence ID" value="NZ_CP031699.1"/>
</dbReference>
<dbReference type="OrthoDB" id="5683663at2"/>
<dbReference type="InterPro" id="IPR007621">
    <property type="entry name" value="TPM_dom"/>
</dbReference>
<dbReference type="Proteomes" id="UP000325536">
    <property type="component" value="Chromosome"/>
</dbReference>
<sequence length="167" mass="19374">MESNTFKRLWQHWQYPRMRVEKLFPTDVLQRISGEIARSEQNHGGQIRFVVESRYRSSDILAGIEPHTRALQWFGELGVWDTEHNSGVLVYVSFADRVVEIVADRGISRKVPHECWQHICSTMGQAFREGRYTAGLEEGLRQVDALLREHFPHRSQSDNLADDVVLV</sequence>
<feature type="domain" description="TPM" evidence="1">
    <location>
        <begin position="23"/>
        <end position="145"/>
    </location>
</feature>
<name>A0A5P3MNU8_NEIAN</name>
<dbReference type="PANTHER" id="PTHR30373:SF8">
    <property type="entry name" value="BLL7265 PROTEIN"/>
    <property type="match status" value="1"/>
</dbReference>
<dbReference type="EMBL" id="CP031699">
    <property type="protein sequence ID" value="QEY23206.1"/>
    <property type="molecule type" value="Genomic_DNA"/>
</dbReference>
<protein>
    <recommendedName>
        <fullName evidence="1">TPM domain-containing protein</fullName>
    </recommendedName>
</protein>
<organism evidence="2 3">
    <name type="scientific">Neisseria animalis</name>
    <dbReference type="NCBI Taxonomy" id="492"/>
    <lineage>
        <taxon>Bacteria</taxon>
        <taxon>Pseudomonadati</taxon>
        <taxon>Pseudomonadota</taxon>
        <taxon>Betaproteobacteria</taxon>
        <taxon>Neisseriales</taxon>
        <taxon>Neisseriaceae</taxon>
        <taxon>Neisseria</taxon>
    </lineage>
</organism>
<gene>
    <name evidence="2" type="ORF">D0T90_00675</name>
</gene>
<dbReference type="KEGG" id="naq:D0T90_00675"/>
<evidence type="ECO:0000313" key="2">
    <source>
        <dbReference type="EMBL" id="QEY23206.1"/>
    </source>
</evidence>
<evidence type="ECO:0000313" key="3">
    <source>
        <dbReference type="Proteomes" id="UP000325536"/>
    </source>
</evidence>